<dbReference type="GO" id="GO:0006269">
    <property type="term" value="P:DNA replication, synthesis of primer"/>
    <property type="evidence" value="ECO:0007669"/>
    <property type="project" value="UniProtKB-UniRule"/>
</dbReference>
<dbReference type="Gene3D" id="3.90.980.10">
    <property type="entry name" value="DNA primase, catalytic core, N-terminal domain"/>
    <property type="match status" value="1"/>
</dbReference>
<dbReference type="eggNOG" id="COG0358">
    <property type="taxonomic scope" value="Bacteria"/>
</dbReference>
<dbReference type="GO" id="GO:0005737">
    <property type="term" value="C:cytoplasm"/>
    <property type="evidence" value="ECO:0007669"/>
    <property type="project" value="TreeGrafter"/>
</dbReference>
<evidence type="ECO:0000256" key="4">
    <source>
        <dbReference type="ARBA" id="ARBA00022695"/>
    </source>
</evidence>
<evidence type="ECO:0000313" key="21">
    <source>
        <dbReference type="Proteomes" id="UP000600220"/>
    </source>
</evidence>
<keyword evidence="7 12" id="KW-0863">Zinc-finger</keyword>
<dbReference type="GO" id="GO:0008270">
    <property type="term" value="F:zinc ion binding"/>
    <property type="evidence" value="ECO:0007669"/>
    <property type="project" value="UniProtKB-UniRule"/>
</dbReference>
<comment type="similarity">
    <text evidence="12 13">Belongs to the DnaG primase family.</text>
</comment>
<keyword evidence="21" id="KW-1185">Reference proteome</keyword>
<evidence type="ECO:0000256" key="12">
    <source>
        <dbReference type="HAMAP-Rule" id="MF_00974"/>
    </source>
</evidence>
<dbReference type="Pfam" id="PF21650">
    <property type="entry name" value="DnaG_cat_HB"/>
    <property type="match status" value="1"/>
</dbReference>
<dbReference type="Proteomes" id="UP000256409">
    <property type="component" value="Unassembled WGS sequence"/>
</dbReference>
<dbReference type="Pfam" id="PF13155">
    <property type="entry name" value="Toprim_2"/>
    <property type="match status" value="1"/>
</dbReference>
<evidence type="ECO:0000313" key="17">
    <source>
        <dbReference type="EMBL" id="PWZ75321.1"/>
    </source>
</evidence>
<dbReference type="AlphaFoldDB" id="A0A166PHJ2"/>
<dbReference type="Gene3D" id="1.20.50.20">
    <property type="entry name" value="DnaG, RNA polymerase domain, helical bundle"/>
    <property type="match status" value="1"/>
</dbReference>
<dbReference type="InterPro" id="IPR013264">
    <property type="entry name" value="DNAG_N"/>
</dbReference>
<dbReference type="EMBL" id="AAXKXX010000001">
    <property type="protein sequence ID" value="EGQ4383793.1"/>
    <property type="molecule type" value="Genomic_DNA"/>
</dbReference>
<evidence type="ECO:0000313" key="19">
    <source>
        <dbReference type="Proteomes" id="UP000246800"/>
    </source>
</evidence>
<dbReference type="InterPro" id="IPR036977">
    <property type="entry name" value="DNA_primase_Znf_CHC2"/>
</dbReference>
<organism evidence="17 19">
    <name type="scientific">Staphylococcus pseudintermedius</name>
    <dbReference type="NCBI Taxonomy" id="283734"/>
    <lineage>
        <taxon>Bacteria</taxon>
        <taxon>Bacillati</taxon>
        <taxon>Bacillota</taxon>
        <taxon>Bacilli</taxon>
        <taxon>Bacillales</taxon>
        <taxon>Staphylococcaceae</taxon>
        <taxon>Staphylococcus</taxon>
        <taxon>Staphylococcus intermedius group</taxon>
    </lineage>
</organism>
<dbReference type="SUPFAM" id="SSF57783">
    <property type="entry name" value="Zinc beta-ribbon"/>
    <property type="match status" value="1"/>
</dbReference>
<dbReference type="Proteomes" id="UP000246800">
    <property type="component" value="Unassembled WGS sequence"/>
</dbReference>
<keyword evidence="3 12" id="KW-0808">Transferase</keyword>
<dbReference type="InterPro" id="IPR030846">
    <property type="entry name" value="DnaG_bac"/>
</dbReference>
<dbReference type="InterPro" id="IPR006171">
    <property type="entry name" value="TOPRIM_dom"/>
</dbReference>
<keyword evidence="4 12" id="KW-0548">Nucleotidyltransferase</keyword>
<keyword evidence="10 12" id="KW-0238">DNA-binding</keyword>
<comment type="cofactor">
    <cofactor evidence="12 13 14">
        <name>Zn(2+)</name>
        <dbReference type="ChEBI" id="CHEBI:29105"/>
    </cofactor>
    <text evidence="12 13 14">Binds 1 zinc ion per monomer.</text>
</comment>
<evidence type="ECO:0000256" key="1">
    <source>
        <dbReference type="ARBA" id="ARBA00022478"/>
    </source>
</evidence>
<dbReference type="EMBL" id="QEIT01000028">
    <property type="protein sequence ID" value="PWZ75321.1"/>
    <property type="molecule type" value="Genomic_DNA"/>
</dbReference>
<protein>
    <recommendedName>
        <fullName evidence="12 13">DNA primase</fullName>
        <ecNumber evidence="12">2.7.7.101</ecNumber>
    </recommendedName>
</protein>
<keyword evidence="8 12" id="KW-0862">Zinc</keyword>
<dbReference type="SMART" id="SM00493">
    <property type="entry name" value="TOPRIM"/>
    <property type="match status" value="1"/>
</dbReference>
<dbReference type="SUPFAM" id="SSF56731">
    <property type="entry name" value="DNA primase core"/>
    <property type="match status" value="1"/>
</dbReference>
<dbReference type="PANTHER" id="PTHR30313">
    <property type="entry name" value="DNA PRIMASE"/>
    <property type="match status" value="1"/>
</dbReference>
<dbReference type="InterPro" id="IPR016136">
    <property type="entry name" value="DNA_helicase_N/primase_C"/>
</dbReference>
<dbReference type="GO" id="GO:0003899">
    <property type="term" value="F:DNA-directed RNA polymerase activity"/>
    <property type="evidence" value="ECO:0007669"/>
    <property type="project" value="UniProtKB-UniRule"/>
</dbReference>
<dbReference type="PANTHER" id="PTHR30313:SF2">
    <property type="entry name" value="DNA PRIMASE"/>
    <property type="match status" value="1"/>
</dbReference>
<comment type="catalytic activity">
    <reaction evidence="12">
        <text>ssDNA + n NTP = ssDNA/pppN(pN)n-1 hybrid + (n-1) diphosphate.</text>
        <dbReference type="EC" id="2.7.7.101"/>
    </reaction>
</comment>
<dbReference type="FunFam" id="3.90.980.10:FF:000001">
    <property type="entry name" value="DNA primase"/>
    <property type="match status" value="1"/>
</dbReference>
<dbReference type="GO" id="GO:0000428">
    <property type="term" value="C:DNA-directed RNA polymerase complex"/>
    <property type="evidence" value="ECO:0007669"/>
    <property type="project" value="UniProtKB-KW"/>
</dbReference>
<dbReference type="PROSITE" id="PS50880">
    <property type="entry name" value="TOPRIM"/>
    <property type="match status" value="1"/>
</dbReference>
<dbReference type="OrthoDB" id="9803773at2"/>
<keyword evidence="11 12" id="KW-0804">Transcription</keyword>
<dbReference type="InterPro" id="IPR034151">
    <property type="entry name" value="TOPRIM_DnaG_bac"/>
</dbReference>
<reference evidence="17 19" key="1">
    <citation type="journal article" date="2018" name="Vet. Microbiol.">
        <title>Clonal diversity and geographic distribution of methicillin-resistant Staphylococcus pseudintermedius from Australian animals: Discovery of novel sequence types.</title>
        <authorList>
            <person name="Worthing K.A."/>
            <person name="Abraham S."/>
            <person name="Coombs G.W."/>
            <person name="Pang S."/>
            <person name="Saputra S."/>
            <person name="Jordan D."/>
            <person name="Trott D.J."/>
            <person name="Norris J.M."/>
        </authorList>
    </citation>
    <scope>NUCLEOTIDE SEQUENCE [LARGE SCALE GENOMIC DNA]</scope>
    <source>
        <strain evidence="17 19">ST525 1</strain>
    </source>
</reference>
<dbReference type="SMART" id="SM00400">
    <property type="entry name" value="ZnF_CHCC"/>
    <property type="match status" value="1"/>
</dbReference>
<comment type="domain">
    <text evidence="12">Contains an N-terminal zinc-binding domain, a central core domain that contains the primase activity, and a C-terminal DnaB-binding domain.</text>
</comment>
<dbReference type="Gene3D" id="3.40.1360.10">
    <property type="match status" value="1"/>
</dbReference>
<evidence type="ECO:0000256" key="9">
    <source>
        <dbReference type="ARBA" id="ARBA00022842"/>
    </source>
</evidence>
<dbReference type="EC" id="2.7.7.101" evidence="12"/>
<reference evidence="18" key="2">
    <citation type="journal article" date="2018" name="Vet. Microbiol.">
        <title>Methicillin-resistant staphylococci amongst veterinary personnel, personnel-owned pets, patients and the hospital environment of two small animal veterinary hospitals.</title>
        <authorList>
            <person name="Worthing K.A."/>
            <person name="Brown J."/>
            <person name="Gerber L."/>
            <person name="Abraham S."/>
            <person name="Trott D."/>
            <person name="Norris J.M."/>
        </authorList>
    </citation>
    <scope>NUCLEOTIDE SEQUENCE</scope>
    <source>
        <strain evidence="18">ST496-2</strain>
    </source>
</reference>
<accession>A0A166PHJ2</accession>
<dbReference type="InterPro" id="IPR037068">
    <property type="entry name" value="DNA_primase_core_N_sf"/>
</dbReference>
<evidence type="ECO:0000256" key="5">
    <source>
        <dbReference type="ARBA" id="ARBA00022705"/>
    </source>
</evidence>
<name>A0A166PHJ2_STAPS</name>
<comment type="function">
    <text evidence="12 13">RNA polymerase that catalyzes the synthesis of short RNA molecules used as primers for DNA polymerase during DNA replication.</text>
</comment>
<keyword evidence="1 12" id="KW-0240">DNA-directed RNA polymerase</keyword>
<gene>
    <name evidence="12" type="primary">dnaG</name>
    <name evidence="17" type="ORF">DD902_05695</name>
    <name evidence="18" type="ORF">DV961_01805</name>
    <name evidence="16" type="ORF">EGV54_01580</name>
</gene>
<dbReference type="InterPro" id="IPR050219">
    <property type="entry name" value="DnaG_primase"/>
</dbReference>
<dbReference type="RefSeq" id="WP_014613794.1">
    <property type="nucleotide sequence ID" value="NZ_AP019372.1"/>
</dbReference>
<proteinExistence type="inferred from homology"/>
<evidence type="ECO:0000313" key="20">
    <source>
        <dbReference type="Proteomes" id="UP000256409"/>
    </source>
</evidence>
<evidence type="ECO:0000256" key="14">
    <source>
        <dbReference type="PIRSR" id="PIRSR002811-1"/>
    </source>
</evidence>
<dbReference type="Proteomes" id="UP000600220">
    <property type="component" value="Unassembled WGS sequence"/>
</dbReference>
<reference evidence="20" key="3">
    <citation type="journal article" date="2018" name="Vet. Microbiol.">
        <title>Molecular epidemiology of methicillin-resistant staphylococci amongst veterinary personnel, personnel-owned pets, patients and the hospital environment of two companion animal veterinary hospitals.</title>
        <authorList>
            <person name="Worthing K.A."/>
            <person name="Brown J."/>
            <person name="Gerber L."/>
            <person name="Abraham S."/>
            <person name="Trott D."/>
            <person name="Norris J.M."/>
        </authorList>
    </citation>
    <scope>NUCLEOTIDE SEQUENCE [LARGE SCALE GENOMIC DNA]</scope>
    <source>
        <strain evidence="20">ST496-2</strain>
    </source>
</reference>
<dbReference type="CDD" id="cd03364">
    <property type="entry name" value="TOPRIM_DnaG_primases"/>
    <property type="match status" value="1"/>
</dbReference>
<dbReference type="Pfam" id="PF08275">
    <property type="entry name" value="DNAG_N"/>
    <property type="match status" value="1"/>
</dbReference>
<keyword evidence="2 12" id="KW-0639">Primosome</keyword>
<feature type="domain" description="Toprim" evidence="15">
    <location>
        <begin position="258"/>
        <end position="339"/>
    </location>
</feature>
<dbReference type="GO" id="GO:0003677">
    <property type="term" value="F:DNA binding"/>
    <property type="evidence" value="ECO:0007669"/>
    <property type="project" value="UniProtKB-KW"/>
</dbReference>
<reference evidence="16 21" key="4">
    <citation type="submission" date="2018-11" db="EMBL/GenBank/DDBJ databases">
        <authorList>
            <consortium name="Veterinary Laboratory Investigation and Response Network"/>
        </authorList>
    </citation>
    <scope>NUCLEOTIDE SEQUENCE [LARGE SCALE GENOMIC DNA]</scope>
    <source>
        <strain evidence="16 21">SPSE-18-VL-LA-PA-Ryan-0021</strain>
    </source>
</reference>
<dbReference type="EMBL" id="QQPC01000009">
    <property type="protein sequence ID" value="REA83969.1"/>
    <property type="molecule type" value="Genomic_DNA"/>
</dbReference>
<dbReference type="NCBIfam" id="TIGR01391">
    <property type="entry name" value="dnaG"/>
    <property type="match status" value="1"/>
</dbReference>
<dbReference type="GO" id="GO:1990077">
    <property type="term" value="C:primosome complex"/>
    <property type="evidence" value="ECO:0007669"/>
    <property type="project" value="UniProtKB-KW"/>
</dbReference>
<evidence type="ECO:0000256" key="13">
    <source>
        <dbReference type="PIRNR" id="PIRNR002811"/>
    </source>
</evidence>
<dbReference type="Gene3D" id="3.90.580.10">
    <property type="entry name" value="Zinc finger, CHC2-type domain"/>
    <property type="match status" value="1"/>
</dbReference>
<evidence type="ECO:0000256" key="3">
    <source>
        <dbReference type="ARBA" id="ARBA00022679"/>
    </source>
</evidence>
<comment type="subunit">
    <text evidence="12">Monomer. Interacts with DnaB.</text>
</comment>
<evidence type="ECO:0000256" key="6">
    <source>
        <dbReference type="ARBA" id="ARBA00022723"/>
    </source>
</evidence>
<keyword evidence="9" id="KW-0460">Magnesium</keyword>
<evidence type="ECO:0000256" key="8">
    <source>
        <dbReference type="ARBA" id="ARBA00022833"/>
    </source>
</evidence>
<dbReference type="Gene3D" id="1.10.860.10">
    <property type="entry name" value="DNAb Helicase, Chain A"/>
    <property type="match status" value="1"/>
</dbReference>
<dbReference type="InterPro" id="IPR002694">
    <property type="entry name" value="Znf_CHC2"/>
</dbReference>
<keyword evidence="5 12" id="KW-0235">DNA replication</keyword>
<sequence length="595" mass="69883">MRIPQNTIEEIKQQSDILDIVSEYVKLEKRGRNYIGLCPFHDEKTPSFTVSEDKQICHCFGCKKGGNVFQFIQEIENISFTEAVQHLGERVNIKVDIEETNDDMHIASDDLKMIQMHEEILSYYHYLLKKTVEGEQALNYLYERGFTDDMIDARKIGFAPDSSHFATDFMEKKGYDLQLGYEAGILSRNDTDFNYYDRFRNRIIFPLANAQGRIVGYSGRTYTEQEPKYLNSPESPIFQKRKLLYNLSEARKSIRQKDEVILLEGFMDVIKADDAGLKNVVASMGTQLSNEHITFLKKLCSHVTLMFDGDFAGIEATMKTGQQLLQQQFNVYVVQLPSKMDPDEYIMKYGAEKFNSFVNTEKKAFVSFKLQQHQHEIQNNDLAYEKYYHMFVEDAALISSHILRNKVVQNASELFKVSADSLNKEVESVHPQQHFEQAGPIPIQTTQWMQHNKYEKAERAILKHFIMDKEVFLSFYQDIDETDFTNEYFKRIFITLREFYSKFDSFTMSEFVTYIDHDILKEVLIYLWDYPLNREPYENEIADYIQVMTEHRYSESIESLHEKLREATRVGDIASQKYFLEMIVNKNRARLKSQE</sequence>
<dbReference type="PIRSF" id="PIRSF002811">
    <property type="entry name" value="DnaG"/>
    <property type="match status" value="1"/>
</dbReference>
<dbReference type="InterPro" id="IPR006295">
    <property type="entry name" value="DNA_primase_DnaG"/>
</dbReference>
<evidence type="ECO:0000256" key="10">
    <source>
        <dbReference type="ARBA" id="ARBA00023125"/>
    </source>
</evidence>
<evidence type="ECO:0000256" key="7">
    <source>
        <dbReference type="ARBA" id="ARBA00022771"/>
    </source>
</evidence>
<evidence type="ECO:0000259" key="15">
    <source>
        <dbReference type="PROSITE" id="PS50880"/>
    </source>
</evidence>
<comment type="caution">
    <text evidence="17">The sequence shown here is derived from an EMBL/GenBank/DDBJ whole genome shotgun (WGS) entry which is preliminary data.</text>
</comment>
<dbReference type="GeneID" id="93822959"/>
<evidence type="ECO:0000256" key="11">
    <source>
        <dbReference type="ARBA" id="ARBA00023163"/>
    </source>
</evidence>
<evidence type="ECO:0000313" key="16">
    <source>
        <dbReference type="EMBL" id="EGQ4383793.1"/>
    </source>
</evidence>
<keyword evidence="6 12" id="KW-0479">Metal-binding</keyword>
<dbReference type="HAMAP" id="MF_00974">
    <property type="entry name" value="DNA_primase_DnaG"/>
    <property type="match status" value="1"/>
</dbReference>
<evidence type="ECO:0000256" key="2">
    <source>
        <dbReference type="ARBA" id="ARBA00022515"/>
    </source>
</evidence>
<dbReference type="FunFam" id="3.90.580.10:FF:000001">
    <property type="entry name" value="DNA primase"/>
    <property type="match status" value="1"/>
</dbReference>
<dbReference type="Pfam" id="PF01807">
    <property type="entry name" value="Zn_ribbon_DnaG"/>
    <property type="match status" value="1"/>
</dbReference>
<feature type="zinc finger region" description="CHC2-type" evidence="12 14">
    <location>
        <begin position="38"/>
        <end position="62"/>
    </location>
</feature>
<evidence type="ECO:0000313" key="18">
    <source>
        <dbReference type="EMBL" id="REA83969.1"/>
    </source>
</evidence>
<dbReference type="InterPro" id="IPR048453">
    <property type="entry name" value="DnaG_cat_HB"/>
</dbReference>